<dbReference type="GO" id="GO:0005524">
    <property type="term" value="F:ATP binding"/>
    <property type="evidence" value="ECO:0007669"/>
    <property type="project" value="UniProtKB-KW"/>
</dbReference>
<name>A0A176X5G1_AGRTU</name>
<keyword evidence="3" id="KW-0574">Periplasm</keyword>
<dbReference type="PROSITE" id="PS51318">
    <property type="entry name" value="TAT"/>
    <property type="match status" value="1"/>
</dbReference>
<dbReference type="Pfam" id="PF01547">
    <property type="entry name" value="SBP_bac_1"/>
    <property type="match status" value="1"/>
</dbReference>
<dbReference type="PANTHER" id="PTHR43649:SF11">
    <property type="entry name" value="ABC TRANSPORTER SUBSTRATE-BINDING PROTEIN YESO-RELATED"/>
    <property type="match status" value="1"/>
</dbReference>
<dbReference type="EMBL" id="LXPS01000033">
    <property type="protein sequence ID" value="OAE41785.1"/>
    <property type="molecule type" value="Genomic_DNA"/>
</dbReference>
<feature type="signal peptide" evidence="4">
    <location>
        <begin position="1"/>
        <end position="32"/>
    </location>
</feature>
<dbReference type="Gene3D" id="3.40.190.10">
    <property type="entry name" value="Periplasmic binding protein-like II"/>
    <property type="match status" value="2"/>
</dbReference>
<evidence type="ECO:0000313" key="5">
    <source>
        <dbReference type="EMBL" id="OAE41785.1"/>
    </source>
</evidence>
<evidence type="ECO:0000256" key="4">
    <source>
        <dbReference type="SAM" id="SignalP"/>
    </source>
</evidence>
<dbReference type="InterPro" id="IPR050490">
    <property type="entry name" value="Bact_solute-bd_prot1"/>
</dbReference>
<feature type="chain" id="PRO_5008053090" evidence="4">
    <location>
        <begin position="33"/>
        <end position="429"/>
    </location>
</feature>
<evidence type="ECO:0000256" key="3">
    <source>
        <dbReference type="ARBA" id="ARBA00022764"/>
    </source>
</evidence>
<dbReference type="InterPro" id="IPR006311">
    <property type="entry name" value="TAT_signal"/>
</dbReference>
<dbReference type="RefSeq" id="WP_063949900.1">
    <property type="nucleotide sequence ID" value="NZ_LXPS01000033.1"/>
</dbReference>
<comment type="caution">
    <text evidence="5">The sequence shown here is derived from an EMBL/GenBank/DDBJ whole genome shotgun (WGS) entry which is preliminary data.</text>
</comment>
<evidence type="ECO:0000313" key="6">
    <source>
        <dbReference type="Proteomes" id="UP000077098"/>
    </source>
</evidence>
<accession>A0A176X5G1</accession>
<comment type="similarity">
    <text evidence="2">Belongs to the bacterial solute-binding protein 1 family.</text>
</comment>
<evidence type="ECO:0000256" key="2">
    <source>
        <dbReference type="ARBA" id="ARBA00008520"/>
    </source>
</evidence>
<dbReference type="PANTHER" id="PTHR43649">
    <property type="entry name" value="ARABINOSE-BINDING PROTEIN-RELATED"/>
    <property type="match status" value="1"/>
</dbReference>
<sequence>MSVMLHRRSVLSAGLAALSLAAFGGGSAQAQAARLRMLWWGSQERADRTNKAIAAYKQVKPDLDIAGEFAGWSDYWPRLATQVAGRNAPDLIQMDYRYIFEYGRRGALAPLDEYIGKGLKIEDFGKMNIDSGRVDGKLYGINLGVNSSAVFFDKAAWEKSGATPPAIGQTWEEFAENAAKLSKNKPKPGYYATADASGVEPSFENWLRQNGKSLYTQDGGIGFDPADATKWFTLWADLRKSGACVPADVQALDQLNIETNPLTTGKAATAFAHSNQFVGYQKLNKAKLAISSYPKSTKDGPSGHYLKPSMLISVAAGSAGIEQAVGFINFLVAEPEGIDILGVERGVPASESMRNALTPKLDEVSKSMVEYIAEITPGVGDLPPAPPPGAGEFAFVLKRTAEEVGFGKITPEEGGDRLVKESETVIKRK</sequence>
<dbReference type="AlphaFoldDB" id="A0A176X5G1"/>
<proteinExistence type="inferred from homology"/>
<protein>
    <submittedName>
        <fullName evidence="5">ABC transporter ATP-binding protein</fullName>
    </submittedName>
</protein>
<evidence type="ECO:0000256" key="1">
    <source>
        <dbReference type="ARBA" id="ARBA00004418"/>
    </source>
</evidence>
<dbReference type="GO" id="GO:0042597">
    <property type="term" value="C:periplasmic space"/>
    <property type="evidence" value="ECO:0007669"/>
    <property type="project" value="UniProtKB-SubCell"/>
</dbReference>
<dbReference type="InterPro" id="IPR006059">
    <property type="entry name" value="SBP"/>
</dbReference>
<dbReference type="Proteomes" id="UP000077098">
    <property type="component" value="Unassembled WGS sequence"/>
</dbReference>
<gene>
    <name evidence="5" type="ORF">A7J57_01670</name>
</gene>
<keyword evidence="5" id="KW-0547">Nucleotide-binding</keyword>
<dbReference type="SUPFAM" id="SSF53850">
    <property type="entry name" value="Periplasmic binding protein-like II"/>
    <property type="match status" value="1"/>
</dbReference>
<keyword evidence="4" id="KW-0732">Signal</keyword>
<keyword evidence="5" id="KW-0067">ATP-binding</keyword>
<organism evidence="5 6">
    <name type="scientific">Agrobacterium tumefaciens</name>
    <dbReference type="NCBI Taxonomy" id="358"/>
    <lineage>
        <taxon>Bacteria</taxon>
        <taxon>Pseudomonadati</taxon>
        <taxon>Pseudomonadota</taxon>
        <taxon>Alphaproteobacteria</taxon>
        <taxon>Hyphomicrobiales</taxon>
        <taxon>Rhizobiaceae</taxon>
        <taxon>Rhizobium/Agrobacterium group</taxon>
        <taxon>Agrobacterium</taxon>
        <taxon>Agrobacterium tumefaciens complex</taxon>
    </lineage>
</organism>
<comment type="subcellular location">
    <subcellularLocation>
        <location evidence="1">Periplasm</location>
    </subcellularLocation>
</comment>
<reference evidence="5 6" key="1">
    <citation type="submission" date="2016-05" db="EMBL/GenBank/DDBJ databases">
        <authorList>
            <person name="Lavstsen T."/>
            <person name="Jespersen J.S."/>
        </authorList>
    </citation>
    <scope>NUCLEOTIDE SEQUENCE [LARGE SCALE GENOMIC DNA]</scope>
    <source>
        <strain evidence="5 6">KCJ1736</strain>
    </source>
</reference>